<dbReference type="InterPro" id="IPR010273">
    <property type="entry name" value="DUF881"/>
</dbReference>
<evidence type="ECO:0000256" key="1">
    <source>
        <dbReference type="ARBA" id="ARBA00009108"/>
    </source>
</evidence>
<dbReference type="Gene3D" id="3.30.70.1880">
    <property type="entry name" value="Protein of unknown function DUF881"/>
    <property type="match status" value="1"/>
</dbReference>
<dbReference type="Pfam" id="PF05949">
    <property type="entry name" value="DUF881"/>
    <property type="match status" value="1"/>
</dbReference>
<protein>
    <submittedName>
        <fullName evidence="2">DUF881 domain-containing protein</fullName>
    </submittedName>
</protein>
<dbReference type="PANTHER" id="PTHR37313">
    <property type="entry name" value="UPF0749 PROTEIN RV1825"/>
    <property type="match status" value="1"/>
</dbReference>
<dbReference type="KEGG" id="nsn:EXE58_17400"/>
<keyword evidence="3" id="KW-1185">Reference proteome</keyword>
<accession>A0A4P7IJS9</accession>
<dbReference type="PANTHER" id="PTHR37313:SF4">
    <property type="entry name" value="CONSERVED MEMBRANE PROTEIN-RELATED"/>
    <property type="match status" value="1"/>
</dbReference>
<evidence type="ECO:0000313" key="2">
    <source>
        <dbReference type="EMBL" id="QBX57033.1"/>
    </source>
</evidence>
<evidence type="ECO:0000313" key="3">
    <source>
        <dbReference type="Proteomes" id="UP000294853"/>
    </source>
</evidence>
<dbReference type="Proteomes" id="UP000294853">
    <property type="component" value="Chromosome"/>
</dbReference>
<reference evidence="2 3" key="1">
    <citation type="submission" date="2019-03" db="EMBL/GenBank/DDBJ databases">
        <title>Three New Species of Nocardioides, Nocardioides euryhalodurans sp. nov., Nocardioides seonyuensis sp. nov. and Nocardioides eburneoflavus sp. nov. Iolated from Soil.</title>
        <authorList>
            <person name="Roh S.G."/>
            <person name="Lee C."/>
            <person name="Kim M.-K."/>
            <person name="Kim S.B."/>
        </authorList>
    </citation>
    <scope>NUCLEOTIDE SEQUENCE [LARGE SCALE GENOMIC DNA]</scope>
    <source>
        <strain evidence="2 3">MMS17-SY207-3</strain>
    </source>
</reference>
<dbReference type="EMBL" id="CP038436">
    <property type="protein sequence ID" value="QBX57033.1"/>
    <property type="molecule type" value="Genomic_DNA"/>
</dbReference>
<gene>
    <name evidence="2" type="ORF">EXE58_17400</name>
</gene>
<dbReference type="RefSeq" id="WP_135269018.1">
    <property type="nucleotide sequence ID" value="NZ_CP038436.1"/>
</dbReference>
<proteinExistence type="inferred from homology"/>
<dbReference type="AlphaFoldDB" id="A0A4P7IJS9"/>
<sequence>MPDLREPLPDHVTTPLLTLLTARSMDEDYAHVAARRAAAGEAPPGPRRGRVTLGTLLVVALFGGLVTIATVQTNRDSEVEELGRAALVSRIQARRAELVDLQRDVNDLRVANQSAVTRAATLQEQISDMRATVARLEVPTGFGAVQGEGIRITVNSAVGADVDDEVRDEDLATLADALWEAGAEAIAINDQRLTATGGIRNTGRSIHVNGNPVNAPYVVTAIGDSATLEARLLQTSQGQVWFTLANGLGFRYSAQKVDDLRLPGATLGRLRDVIVSELAPNGMPQGEEGAP</sequence>
<name>A0A4P7IJS9_9ACTN</name>
<dbReference type="GO" id="GO:0005886">
    <property type="term" value="C:plasma membrane"/>
    <property type="evidence" value="ECO:0007669"/>
    <property type="project" value="TreeGrafter"/>
</dbReference>
<organism evidence="2 3">
    <name type="scientific">Nocardioides seonyuensis</name>
    <dbReference type="NCBI Taxonomy" id="2518371"/>
    <lineage>
        <taxon>Bacteria</taxon>
        <taxon>Bacillati</taxon>
        <taxon>Actinomycetota</taxon>
        <taxon>Actinomycetes</taxon>
        <taxon>Propionibacteriales</taxon>
        <taxon>Nocardioidaceae</taxon>
        <taxon>Nocardioides</taxon>
    </lineage>
</organism>
<dbReference type="OrthoDB" id="3218134at2"/>
<comment type="similarity">
    <text evidence="1">Belongs to the UPF0749 family.</text>
</comment>